<feature type="region of interest" description="Disordered" evidence="1">
    <location>
        <begin position="1"/>
        <end position="24"/>
    </location>
</feature>
<sequence>MSSEDQGAAPAGTDVPQQRTERQELTGEQVAVVKAIAASLPTALVELLPYRTVPKRNRSQFLAAMAGRTTAQIIDRAARRWVQHGYAEALHSIDGKGIGSAVGVAVALVQAGECTHPRCEDGFNIDTGEECRVCETRRADRRAAKKAAAEAGRNTGTVRQAPHRPGWWECTICHAPGKGDIPESGECRRCQDETAAAAQQLAAQWEQEAAERQKTVEAEEAALLAIEEAAARRQAEDQRAAEEHTARRQAADEETARLRAELAAQYPELAAVSGSTSTTPF</sequence>
<reference evidence="3" key="1">
    <citation type="journal article" date="2019" name="Int. J. Syst. Evol. Microbiol.">
        <title>The Global Catalogue of Microorganisms (GCM) 10K type strain sequencing project: providing services to taxonomists for standard genome sequencing and annotation.</title>
        <authorList>
            <consortium name="The Broad Institute Genomics Platform"/>
            <consortium name="The Broad Institute Genome Sequencing Center for Infectious Disease"/>
            <person name="Wu L."/>
            <person name="Ma J."/>
        </authorList>
    </citation>
    <scope>NUCLEOTIDE SEQUENCE [LARGE SCALE GENOMIC DNA]</scope>
    <source>
        <strain evidence="3">CGMCC 4.1721</strain>
    </source>
</reference>
<evidence type="ECO:0000313" key="2">
    <source>
        <dbReference type="EMBL" id="MFC5170651.1"/>
    </source>
</evidence>
<organism evidence="2 3">
    <name type="scientific">Streptomyces mutomycini</name>
    <dbReference type="NCBI Taxonomy" id="284036"/>
    <lineage>
        <taxon>Bacteria</taxon>
        <taxon>Bacillati</taxon>
        <taxon>Actinomycetota</taxon>
        <taxon>Actinomycetes</taxon>
        <taxon>Kitasatosporales</taxon>
        <taxon>Streptomycetaceae</taxon>
        <taxon>Streptomyces</taxon>
    </lineage>
</organism>
<comment type="caution">
    <text evidence="2">The sequence shown here is derived from an EMBL/GenBank/DDBJ whole genome shotgun (WGS) entry which is preliminary data.</text>
</comment>
<dbReference type="EMBL" id="JBHSKI010000003">
    <property type="protein sequence ID" value="MFC5170651.1"/>
    <property type="molecule type" value="Genomic_DNA"/>
</dbReference>
<feature type="region of interest" description="Disordered" evidence="1">
    <location>
        <begin position="234"/>
        <end position="256"/>
    </location>
</feature>
<evidence type="ECO:0000256" key="1">
    <source>
        <dbReference type="SAM" id="MobiDB-lite"/>
    </source>
</evidence>
<name>A0ABW0B0L1_9ACTN</name>
<proteinExistence type="predicted"/>
<accession>A0ABW0B0L1</accession>
<dbReference type="RefSeq" id="WP_381822621.1">
    <property type="nucleotide sequence ID" value="NZ_JBHSKI010000003.1"/>
</dbReference>
<dbReference type="Proteomes" id="UP001596208">
    <property type="component" value="Unassembled WGS sequence"/>
</dbReference>
<keyword evidence="3" id="KW-1185">Reference proteome</keyword>
<evidence type="ECO:0000313" key="3">
    <source>
        <dbReference type="Proteomes" id="UP001596208"/>
    </source>
</evidence>
<gene>
    <name evidence="2" type="ORF">ACFPRK_08610</name>
</gene>
<protein>
    <submittedName>
        <fullName evidence="2">Uncharacterized protein</fullName>
    </submittedName>
</protein>